<feature type="region of interest" description="Disordered" evidence="11">
    <location>
        <begin position="648"/>
        <end position="679"/>
    </location>
</feature>
<dbReference type="FunFam" id="1.10.10.60:FF:000114">
    <property type="entry name" value="cyclin-D-binding Myb-like transcription factor 1 isoform X1"/>
    <property type="match status" value="1"/>
</dbReference>
<keyword evidence="3" id="KW-0805">Transcription regulation</keyword>
<evidence type="ECO:0000256" key="5">
    <source>
        <dbReference type="ARBA" id="ARBA00023159"/>
    </source>
</evidence>
<dbReference type="SUPFAM" id="SSF46689">
    <property type="entry name" value="Homeodomain-like"/>
    <property type="match status" value="2"/>
</dbReference>
<feature type="domain" description="Myb-like" evidence="12">
    <location>
        <begin position="162"/>
        <end position="223"/>
    </location>
</feature>
<dbReference type="InterPro" id="IPR009057">
    <property type="entry name" value="Homeodomain-like_sf"/>
</dbReference>
<name>A0A913XFQ9_EXADI</name>
<dbReference type="InterPro" id="IPR017930">
    <property type="entry name" value="Myb_dom"/>
</dbReference>
<feature type="domain" description="HTH myb-type" evidence="13">
    <location>
        <begin position="162"/>
        <end position="227"/>
    </location>
</feature>
<dbReference type="FunFam" id="1.10.10.60:FF:000139">
    <property type="entry name" value="cyclin-D-binding Myb-like transcription factor 1 isoform X2"/>
    <property type="match status" value="1"/>
</dbReference>
<dbReference type="InterPro" id="IPR051651">
    <property type="entry name" value="DMTF1_DNA-bind_reg"/>
</dbReference>
<evidence type="ECO:0000256" key="10">
    <source>
        <dbReference type="ARBA" id="ARBA00070367"/>
    </source>
</evidence>
<dbReference type="AlphaFoldDB" id="A0A913XFQ9"/>
<dbReference type="OrthoDB" id="39591at2759"/>
<dbReference type="PANTHER" id="PTHR46380">
    <property type="entry name" value="CYCLIN-D-BINDING MYB-LIKE TRANSCRIPTION FACTOR 1"/>
    <property type="match status" value="1"/>
</dbReference>
<dbReference type="Pfam" id="PF13921">
    <property type="entry name" value="Myb_DNA-bind_6"/>
    <property type="match status" value="1"/>
</dbReference>
<dbReference type="InterPro" id="IPR001005">
    <property type="entry name" value="SANT/Myb"/>
</dbReference>
<keyword evidence="7" id="KW-0539">Nucleus</keyword>
<accession>A0A913XFQ9</accession>
<sequence>MTPQMSHEPTLLPNSTVETRDDGVNQAWFTTKEDKDSFQGKGVKWRQGMWSKEENDILKENIQEYCKVNNITDPNTIIFDMSKDDRKDFYRTIAKGIKRPLFAIYRRVLRMYDRRNYIGKYTPEEVKQLKALKEKHGNDWATIGIAMGRSASSVKDRYRLLRENCQSGKWTAEEEERLSNAVHELSGTQTGEVVTTGISWSSVAEKVQTRSEKQCRSKWLNYLNWKEKGGNEWTKQDEIKLINKIYEMDVEDENMIDWKGLMTNWTSVRSPQWLRSKWWALKKHIPSNSQTFREMVEYLHVNYVDTLQTKIERQESRYKNNRLSHCSYGSVLRNIHRPAQSNITHTITVSSDGSIVSKGDDSSHGFTNQGRFEVLQLNSVPTTEGNSQPNQLQPSYIIQSTSIAGQTYIIQQPALVDNGTVQGEQVQISPQGVVMTAVLHPHHAVRCLPEVNPELAQAIVQTDISGPIEATHLVQTELPVDQTQEQIQAGSEISEQVHLTSLASQESLINDSGNHGIEEDRGDVHAEEVVTAVRDITTGMVTATNNSLTTQRSIIHEDNSNEAIVSTHYQQGPAAIAQSLDGTELCTPSSSQQISGVKNLQVTPLSSLVTTYSTPSFSTQTSTCIPEGSQQALQKDIPASVSVSFSSSESLTSSRPEELHGASSGLVPSSLHNQQSSSTLAHSLGEVTNAVELTGPPQVTHHGLTARNPNLSDSDLVPQADLPEHFLQSQVDDPVELALPSSSSEEIVISSVVSPAGISGSQVVVSISDVPMATFPSSDSLMIMGQDGEECVIVEEECQ</sequence>
<dbReference type="PROSITE" id="PS50090">
    <property type="entry name" value="MYB_LIKE"/>
    <property type="match status" value="1"/>
</dbReference>
<evidence type="ECO:0000256" key="7">
    <source>
        <dbReference type="ARBA" id="ARBA00023242"/>
    </source>
</evidence>
<evidence type="ECO:0000256" key="6">
    <source>
        <dbReference type="ARBA" id="ARBA00023163"/>
    </source>
</evidence>
<dbReference type="EnsemblMetazoa" id="XM_021048069.1">
    <property type="protein sequence ID" value="XP_020903728.1"/>
    <property type="gene ID" value="LOC110242116"/>
</dbReference>
<dbReference type="GO" id="GO:0005634">
    <property type="term" value="C:nucleus"/>
    <property type="evidence" value="ECO:0007669"/>
    <property type="project" value="UniProtKB-SubCell"/>
</dbReference>
<dbReference type="Pfam" id="PF20588">
    <property type="entry name" value="DMTF1_N"/>
    <property type="match status" value="1"/>
</dbReference>
<proteinExistence type="inferred from homology"/>
<dbReference type="GeneID" id="110242116"/>
<keyword evidence="8" id="KW-0131">Cell cycle</keyword>
<dbReference type="Gene3D" id="1.10.10.60">
    <property type="entry name" value="Homeodomain-like"/>
    <property type="match status" value="2"/>
</dbReference>
<feature type="compositionally biased region" description="Polar residues" evidence="11">
    <location>
        <begin position="666"/>
        <end position="679"/>
    </location>
</feature>
<evidence type="ECO:0000256" key="9">
    <source>
        <dbReference type="ARBA" id="ARBA00061386"/>
    </source>
</evidence>
<evidence type="ECO:0000256" key="1">
    <source>
        <dbReference type="ARBA" id="ARBA00004123"/>
    </source>
</evidence>
<evidence type="ECO:0000256" key="11">
    <source>
        <dbReference type="SAM" id="MobiDB-lite"/>
    </source>
</evidence>
<dbReference type="Proteomes" id="UP000887567">
    <property type="component" value="Unplaced"/>
</dbReference>
<keyword evidence="2" id="KW-0677">Repeat</keyword>
<organism evidence="14 15">
    <name type="scientific">Exaiptasia diaphana</name>
    <name type="common">Tropical sea anemone</name>
    <name type="synonym">Aiptasia pulchella</name>
    <dbReference type="NCBI Taxonomy" id="2652724"/>
    <lineage>
        <taxon>Eukaryota</taxon>
        <taxon>Metazoa</taxon>
        <taxon>Cnidaria</taxon>
        <taxon>Anthozoa</taxon>
        <taxon>Hexacorallia</taxon>
        <taxon>Actiniaria</taxon>
        <taxon>Aiptasiidae</taxon>
        <taxon>Exaiptasia</taxon>
    </lineage>
</organism>
<protein>
    <recommendedName>
        <fullName evidence="10">Cyclin-D-binding Myb-like transcription factor 1</fullName>
    </recommendedName>
</protein>
<evidence type="ECO:0000313" key="15">
    <source>
        <dbReference type="Proteomes" id="UP000887567"/>
    </source>
</evidence>
<evidence type="ECO:0000259" key="13">
    <source>
        <dbReference type="PROSITE" id="PS51294"/>
    </source>
</evidence>
<dbReference type="RefSeq" id="XP_020903728.1">
    <property type="nucleotide sequence ID" value="XM_021048069.1"/>
</dbReference>
<keyword evidence="6" id="KW-0804">Transcription</keyword>
<evidence type="ECO:0000313" key="14">
    <source>
        <dbReference type="EnsemblMetazoa" id="XP_020903728.1"/>
    </source>
</evidence>
<dbReference type="GO" id="GO:0000978">
    <property type="term" value="F:RNA polymerase II cis-regulatory region sequence-specific DNA binding"/>
    <property type="evidence" value="ECO:0007669"/>
    <property type="project" value="TreeGrafter"/>
</dbReference>
<dbReference type="PANTHER" id="PTHR46380:SF2">
    <property type="entry name" value="CYCLIN-D-BINDING MYB-LIKE TRANSCRIPTION FACTOR 1"/>
    <property type="match status" value="1"/>
</dbReference>
<keyword evidence="5" id="KW-0010">Activator</keyword>
<evidence type="ECO:0000256" key="8">
    <source>
        <dbReference type="ARBA" id="ARBA00023306"/>
    </source>
</evidence>
<comment type="subcellular location">
    <subcellularLocation>
        <location evidence="1">Nucleus</location>
    </subcellularLocation>
</comment>
<dbReference type="GO" id="GO:0000981">
    <property type="term" value="F:DNA-binding transcription factor activity, RNA polymerase II-specific"/>
    <property type="evidence" value="ECO:0007669"/>
    <property type="project" value="TreeGrafter"/>
</dbReference>
<evidence type="ECO:0000259" key="12">
    <source>
        <dbReference type="PROSITE" id="PS50090"/>
    </source>
</evidence>
<dbReference type="PROSITE" id="PS51294">
    <property type="entry name" value="HTH_MYB"/>
    <property type="match status" value="1"/>
</dbReference>
<dbReference type="InterPro" id="IPR046775">
    <property type="entry name" value="DMTF1_N"/>
</dbReference>
<keyword evidence="4" id="KW-0238">DNA-binding</keyword>
<evidence type="ECO:0000256" key="3">
    <source>
        <dbReference type="ARBA" id="ARBA00023015"/>
    </source>
</evidence>
<reference evidence="14" key="1">
    <citation type="submission" date="2022-11" db="UniProtKB">
        <authorList>
            <consortium name="EnsemblMetazoa"/>
        </authorList>
    </citation>
    <scope>IDENTIFICATION</scope>
</reference>
<dbReference type="KEGG" id="epa:110242116"/>
<evidence type="ECO:0000256" key="4">
    <source>
        <dbReference type="ARBA" id="ARBA00023125"/>
    </source>
</evidence>
<evidence type="ECO:0000256" key="2">
    <source>
        <dbReference type="ARBA" id="ARBA00022737"/>
    </source>
</evidence>
<keyword evidence="15" id="KW-1185">Reference proteome</keyword>
<dbReference type="SMART" id="SM00717">
    <property type="entry name" value="SANT"/>
    <property type="match status" value="4"/>
</dbReference>
<dbReference type="CDD" id="cd00167">
    <property type="entry name" value="SANT"/>
    <property type="match status" value="2"/>
</dbReference>
<comment type="similarity">
    <text evidence="9">Belongs to the DMTF1 family.</text>
</comment>